<keyword evidence="2" id="KW-0274">FAD</keyword>
<organism evidence="7 8">
    <name type="scientific">Aspergillus lentulus</name>
    <dbReference type="NCBI Taxonomy" id="293939"/>
    <lineage>
        <taxon>Eukaryota</taxon>
        <taxon>Fungi</taxon>
        <taxon>Dikarya</taxon>
        <taxon>Ascomycota</taxon>
        <taxon>Pezizomycotina</taxon>
        <taxon>Eurotiomycetes</taxon>
        <taxon>Eurotiomycetidae</taxon>
        <taxon>Eurotiales</taxon>
        <taxon>Aspergillaceae</taxon>
        <taxon>Aspergillus</taxon>
        <taxon>Aspergillus subgen. Fumigati</taxon>
    </lineage>
</organism>
<accession>A0AAN4PF02</accession>
<evidence type="ECO:0000256" key="4">
    <source>
        <dbReference type="ARBA" id="ARBA00023604"/>
    </source>
</evidence>
<dbReference type="NCBIfam" id="NF041278">
    <property type="entry name" value="CmcJ_NvfI_EfuI"/>
    <property type="match status" value="1"/>
</dbReference>
<gene>
    <name evidence="7" type="ORF">ALT_2795</name>
</gene>
<dbReference type="InterPro" id="IPR036188">
    <property type="entry name" value="FAD/NAD-bd_sf"/>
</dbReference>
<dbReference type="InterPro" id="IPR002938">
    <property type="entry name" value="FAD-bd"/>
</dbReference>
<keyword evidence="1" id="KW-0285">Flavoprotein</keyword>
<feature type="chain" id="PRO_5043025618" description="FAD-binding domain-containing protein" evidence="5">
    <location>
        <begin position="23"/>
        <end position="748"/>
    </location>
</feature>
<comment type="similarity">
    <text evidence="4">Belongs to the asaB hydroxylase/desaturase family.</text>
</comment>
<dbReference type="GO" id="GO:0071949">
    <property type="term" value="F:FAD binding"/>
    <property type="evidence" value="ECO:0007669"/>
    <property type="project" value="InterPro"/>
</dbReference>
<proteinExistence type="inferred from homology"/>
<keyword evidence="5" id="KW-0732">Signal</keyword>
<evidence type="ECO:0000256" key="1">
    <source>
        <dbReference type="ARBA" id="ARBA00022630"/>
    </source>
</evidence>
<name>A0AAN4PF02_ASPLE</name>
<evidence type="ECO:0000256" key="5">
    <source>
        <dbReference type="SAM" id="SignalP"/>
    </source>
</evidence>
<evidence type="ECO:0000259" key="6">
    <source>
        <dbReference type="Pfam" id="PF01494"/>
    </source>
</evidence>
<feature type="domain" description="FAD-binding" evidence="6">
    <location>
        <begin position="6"/>
        <end position="326"/>
    </location>
</feature>
<dbReference type="EMBL" id="BCLY01000005">
    <property type="protein sequence ID" value="GAQ05474.1"/>
    <property type="molecule type" value="Genomic_DNA"/>
</dbReference>
<dbReference type="SUPFAM" id="SSF51905">
    <property type="entry name" value="FAD/NAD(P)-binding domain"/>
    <property type="match status" value="1"/>
</dbReference>
<evidence type="ECO:0000256" key="2">
    <source>
        <dbReference type="ARBA" id="ARBA00022827"/>
    </source>
</evidence>
<sequence length="748" mass="83186">MTVTEQVAIIGAGLCGLTLALALHQQSIPCVVYEGRSVPEDIGGAVILSPNALRILDELHIYNRIRPLGHESETVLFRTEDNQLVDSYEIGNQARYGYKGLRIYRYALINELLAALAKRGIPVHYGKKFAHIRSESDHDVSWEWADGSIGRAGSLVGCDGIYSRVRAYLYPELKPQFIGIVAVAAAVPTSCVGVPEGYGLPVTIMSQAHGGYIIAPQLSDGSELMLGRQRRWPELNREGWEALAANEDWCIDFLSQGAEHFPPIIRSSVANIQRDKINVWPFYVVPRLDRWVSDSGRVAIMGDAAHAIPPSSGQGANQVLEDSYTYALLRGQCMPGSTGHALRRWKEGRQERIDRLLKFADEMNRRRMTSVADGSEDKPVLTKITEYLDLDWVFKPDYRGMVNDWVQAVKSLELLGATSSQKGRRRNNRTNAVYFSREIKSIQGTHSVKAAVPAPSMTTRTVTATAGLRAEHIPRGPVEVALNFFEPPADGAPPFQYAQEPPPGQPASNYTQPTVHVGLSDIRGQEANYSLDQDAFQCLQGIQSLSDIPYETFLSDDQIKEIYYPAAEQLLLERVTKARKVVIFHHVVRMDRAENPINCRPLLTVHADQTPRATVATIRRHITDSEEVESLLRSRYRIINVWKPINGTVESCPLAFASGSSVEPADLIPIELRFPDEISESVGVKYNAKQRWLYWSGMGNDECLLLKCSDSLEEVPAVQVPHSAFIDPRSPPGAKPRESIEIRALVFG</sequence>
<protein>
    <recommendedName>
        <fullName evidence="6">FAD-binding domain-containing protein</fullName>
    </recommendedName>
</protein>
<dbReference type="Gene3D" id="3.50.50.60">
    <property type="entry name" value="FAD/NAD(P)-binding domain"/>
    <property type="match status" value="1"/>
</dbReference>
<dbReference type="FunFam" id="3.50.50.60:FF:000156">
    <property type="entry name" value="Salicylate hydroxylase, putative"/>
    <property type="match status" value="1"/>
</dbReference>
<dbReference type="AlphaFoldDB" id="A0AAN4PF02"/>
<evidence type="ECO:0000313" key="8">
    <source>
        <dbReference type="Proteomes" id="UP000051487"/>
    </source>
</evidence>
<keyword evidence="3" id="KW-0560">Oxidoreductase</keyword>
<evidence type="ECO:0000313" key="7">
    <source>
        <dbReference type="EMBL" id="GAQ05474.1"/>
    </source>
</evidence>
<dbReference type="GO" id="GO:0016491">
    <property type="term" value="F:oxidoreductase activity"/>
    <property type="evidence" value="ECO:0007669"/>
    <property type="project" value="UniProtKB-KW"/>
</dbReference>
<feature type="signal peptide" evidence="5">
    <location>
        <begin position="1"/>
        <end position="22"/>
    </location>
</feature>
<dbReference type="Pfam" id="PF01494">
    <property type="entry name" value="FAD_binding_3"/>
    <property type="match status" value="1"/>
</dbReference>
<reference evidence="7 8" key="1">
    <citation type="submission" date="2015-11" db="EMBL/GenBank/DDBJ databases">
        <title>Aspergillus lentulus strain IFM 54703T.</title>
        <authorList>
            <person name="Kusuya Y."/>
            <person name="Sakai K."/>
            <person name="Kamei K."/>
            <person name="Takahashi H."/>
            <person name="Yaguchi T."/>
        </authorList>
    </citation>
    <scope>NUCLEOTIDE SEQUENCE [LARGE SCALE GENOMIC DNA]</scope>
    <source>
        <strain evidence="7 8">IFM 54703</strain>
    </source>
</reference>
<dbReference type="Proteomes" id="UP000051487">
    <property type="component" value="Unassembled WGS sequence"/>
</dbReference>
<comment type="caution">
    <text evidence="7">The sequence shown here is derived from an EMBL/GenBank/DDBJ whole genome shotgun (WGS) entry which is preliminary data.</text>
</comment>
<dbReference type="PANTHER" id="PTHR34598:SF1">
    <property type="entry name" value="PUTATIVE (AFU_ORTHOLOGUE AFUA_3G13140)-RELATED"/>
    <property type="match status" value="1"/>
</dbReference>
<dbReference type="PRINTS" id="PR00420">
    <property type="entry name" value="RNGMNOXGNASE"/>
</dbReference>
<evidence type="ECO:0000256" key="3">
    <source>
        <dbReference type="ARBA" id="ARBA00023002"/>
    </source>
</evidence>
<dbReference type="PANTHER" id="PTHR34598">
    <property type="entry name" value="BLL6449 PROTEIN"/>
    <property type="match status" value="1"/>
</dbReference>
<dbReference type="InterPro" id="IPR044053">
    <property type="entry name" value="AsaB-like"/>
</dbReference>